<keyword evidence="2" id="KW-1133">Transmembrane helix</keyword>
<feature type="transmembrane region" description="Helical" evidence="2">
    <location>
        <begin position="6"/>
        <end position="25"/>
    </location>
</feature>
<sequence length="570" mass="63338">MNPRETDYSHWLTTATILLIYLYFAREYPRWRAQKLLKNPVNQQNPEKTSTASNDHSSTPDTSPPPPQPSSSSPWPDKFSLRWIPYLPFAVVYLVVKAIISGLRQLVLISLFAAENTSFFLKDTTEEAVQWSVNHGPEFVQTKVVVPVHTAAVTAWKSPALTTIRSKIETSVVPTIIQAAVSCLEKAQVAAEKTFVSILAQVEPTRIRLEWFAVECVYNPGKAVWVRLVILGGTFAHTAKIYLHELAKDARDLAQVSIKLANWIWTRALQPVGGKLYAFGETALDGMIVFLPWLAQNLYTRALRPAGAALIDGFHILRSHPTLLSGIQALSSKVQEKLNIALERLESVNWLFLLETALTSIFTSIHHYTTTGLQLTGNGIKVFATEIVPNAYGDLKMALEVARPVVAWAIEKFVKVAYPVWRAVSWISWTIAVNVGPTLAWLNEKVVLPAKKQWESTIYPGLAYASSLIVAHTKAMAELVVTAVPMISTVAGPIWVALVKMAEAMQVILGQMASQIIELSGRLAEHIKQYGTTLGPQIEAIKEQSTQMMDEAVVATSDFMMDWVKKEKRD</sequence>
<accession>A0A9P6MRE1</accession>
<feature type="region of interest" description="Disordered" evidence="1">
    <location>
        <begin position="39"/>
        <end position="74"/>
    </location>
</feature>
<feature type="compositionally biased region" description="Polar residues" evidence="1">
    <location>
        <begin position="40"/>
        <end position="56"/>
    </location>
</feature>
<reference evidence="3" key="1">
    <citation type="journal article" date="2020" name="Fungal Divers.">
        <title>Resolving the Mortierellaceae phylogeny through synthesis of multi-gene phylogenetics and phylogenomics.</title>
        <authorList>
            <person name="Vandepol N."/>
            <person name="Liber J."/>
            <person name="Desiro A."/>
            <person name="Na H."/>
            <person name="Kennedy M."/>
            <person name="Barry K."/>
            <person name="Grigoriev I.V."/>
            <person name="Miller A.N."/>
            <person name="O'Donnell K."/>
            <person name="Stajich J.E."/>
            <person name="Bonito G."/>
        </authorList>
    </citation>
    <scope>NUCLEOTIDE SEQUENCE</scope>
    <source>
        <strain evidence="3">NRRL 2769</strain>
    </source>
</reference>
<evidence type="ECO:0000256" key="1">
    <source>
        <dbReference type="SAM" id="MobiDB-lite"/>
    </source>
</evidence>
<dbReference type="EMBL" id="JAAAID010001464">
    <property type="protein sequence ID" value="KAG0009909.1"/>
    <property type="molecule type" value="Genomic_DNA"/>
</dbReference>
<keyword evidence="4" id="KW-1185">Reference proteome</keyword>
<evidence type="ECO:0000313" key="4">
    <source>
        <dbReference type="Proteomes" id="UP000703661"/>
    </source>
</evidence>
<organism evidence="3 4">
    <name type="scientific">Entomortierella chlamydospora</name>
    <dbReference type="NCBI Taxonomy" id="101097"/>
    <lineage>
        <taxon>Eukaryota</taxon>
        <taxon>Fungi</taxon>
        <taxon>Fungi incertae sedis</taxon>
        <taxon>Mucoromycota</taxon>
        <taxon>Mortierellomycotina</taxon>
        <taxon>Mortierellomycetes</taxon>
        <taxon>Mortierellales</taxon>
        <taxon>Mortierellaceae</taxon>
        <taxon>Entomortierella</taxon>
    </lineage>
</organism>
<dbReference type="Proteomes" id="UP000703661">
    <property type="component" value="Unassembled WGS sequence"/>
</dbReference>
<evidence type="ECO:0000313" key="3">
    <source>
        <dbReference type="EMBL" id="KAG0009909.1"/>
    </source>
</evidence>
<dbReference type="OrthoDB" id="2408558at2759"/>
<dbReference type="AlphaFoldDB" id="A0A9P6MRE1"/>
<proteinExistence type="predicted"/>
<evidence type="ECO:0000256" key="2">
    <source>
        <dbReference type="SAM" id="Phobius"/>
    </source>
</evidence>
<feature type="transmembrane region" description="Helical" evidence="2">
    <location>
        <begin position="83"/>
        <end position="103"/>
    </location>
</feature>
<name>A0A9P6MRE1_9FUNG</name>
<comment type="caution">
    <text evidence="3">The sequence shown here is derived from an EMBL/GenBank/DDBJ whole genome shotgun (WGS) entry which is preliminary data.</text>
</comment>
<gene>
    <name evidence="3" type="ORF">BGZ80_001947</name>
</gene>
<keyword evidence="2" id="KW-0472">Membrane</keyword>
<protein>
    <submittedName>
        <fullName evidence="3">Uncharacterized protein</fullName>
    </submittedName>
</protein>
<keyword evidence="2" id="KW-0812">Transmembrane</keyword>